<accession>A0A8H5CQP2</accession>
<dbReference type="SUPFAM" id="SSF52047">
    <property type="entry name" value="RNI-like"/>
    <property type="match status" value="1"/>
</dbReference>
<organism evidence="2 3">
    <name type="scientific">Tetrapyrgos nigripes</name>
    <dbReference type="NCBI Taxonomy" id="182062"/>
    <lineage>
        <taxon>Eukaryota</taxon>
        <taxon>Fungi</taxon>
        <taxon>Dikarya</taxon>
        <taxon>Basidiomycota</taxon>
        <taxon>Agaricomycotina</taxon>
        <taxon>Agaricomycetes</taxon>
        <taxon>Agaricomycetidae</taxon>
        <taxon>Agaricales</taxon>
        <taxon>Marasmiineae</taxon>
        <taxon>Marasmiaceae</taxon>
        <taxon>Tetrapyrgos</taxon>
    </lineage>
</organism>
<feature type="region of interest" description="Disordered" evidence="1">
    <location>
        <begin position="571"/>
        <end position="606"/>
    </location>
</feature>
<evidence type="ECO:0008006" key="4">
    <source>
        <dbReference type="Google" id="ProtNLM"/>
    </source>
</evidence>
<dbReference type="Gene3D" id="3.80.10.10">
    <property type="entry name" value="Ribonuclease Inhibitor"/>
    <property type="match status" value="1"/>
</dbReference>
<proteinExistence type="predicted"/>
<dbReference type="OrthoDB" id="3063971at2759"/>
<keyword evidence="3" id="KW-1185">Reference proteome</keyword>
<gene>
    <name evidence="2" type="ORF">D9758_011596</name>
</gene>
<dbReference type="PANTHER" id="PTHR38926:SF72">
    <property type="entry name" value="IM:7136021-RELATED"/>
    <property type="match status" value="1"/>
</dbReference>
<dbReference type="AlphaFoldDB" id="A0A8H5CQP2"/>
<name>A0A8H5CQP2_9AGAR</name>
<evidence type="ECO:0000256" key="1">
    <source>
        <dbReference type="SAM" id="MobiDB-lite"/>
    </source>
</evidence>
<evidence type="ECO:0000313" key="2">
    <source>
        <dbReference type="EMBL" id="KAF5344887.1"/>
    </source>
</evidence>
<sequence length="606" mass="68588">MTSPPFSTKSGLAEQLSQAVAESRLYFSRYQSLSKDSLVQICAQGRDGLTKYDEELARLRTALQKVSEDRRQLARYVDVCESHLAPVRRLPTEVMIEIFLSASDCSEDGSKVIHKIPKDNPLHLTLSLASVCVGWREIVIRTPELWSSLSIDFDRLREDVDKVLDTVLARSKGRSLTLWLHGRFDPDVGDTSKVLELLVREIPRWRHIYFGLKEKDAAARIQGTLKRTFKDPIFCLLPTLESLHLNIHIWDHDKLLSDTKMFRKAPNLRYLELEGGLLEFDDDGEDGDAEDDEDHFGQSSVIGPTIPSPLIKTLRVGDTGAYYIIDYLCRKEFTQIQELFLADIDTDDYWSPDGCIPTLEQLSSLSIVQDSSEFMGDILTCFSRGNLMPSLKSLRLKVTDPRDPEMDPPFGRPLRRFIESTHSAASLTSLHLEGLVKVAPILKCLPNLEELTVFEDPETTEFDLRPATDFEALFKALHVCEHRKGSVVVPKLRSLTLTCDLLPGAEVIFVSMVSSRWNPSPDTSQDWPGRYLRSVSLQLHKSTLEKFIQTQYFRKLKELADEGLQVSCDEYQRAVDSSGSEDNSDEVDEDHESLDSDVLAWMQGSG</sequence>
<reference evidence="2 3" key="1">
    <citation type="journal article" date="2020" name="ISME J.">
        <title>Uncovering the hidden diversity of litter-decomposition mechanisms in mushroom-forming fungi.</title>
        <authorList>
            <person name="Floudas D."/>
            <person name="Bentzer J."/>
            <person name="Ahren D."/>
            <person name="Johansson T."/>
            <person name="Persson P."/>
            <person name="Tunlid A."/>
        </authorList>
    </citation>
    <scope>NUCLEOTIDE SEQUENCE [LARGE SCALE GENOMIC DNA]</scope>
    <source>
        <strain evidence="2 3">CBS 291.85</strain>
    </source>
</reference>
<dbReference type="Proteomes" id="UP000559256">
    <property type="component" value="Unassembled WGS sequence"/>
</dbReference>
<feature type="compositionally biased region" description="Acidic residues" evidence="1">
    <location>
        <begin position="582"/>
        <end position="592"/>
    </location>
</feature>
<protein>
    <recommendedName>
        <fullName evidence="4">F-box domain-containing protein</fullName>
    </recommendedName>
</protein>
<evidence type="ECO:0000313" key="3">
    <source>
        <dbReference type="Proteomes" id="UP000559256"/>
    </source>
</evidence>
<dbReference type="EMBL" id="JAACJM010000117">
    <property type="protein sequence ID" value="KAF5344887.1"/>
    <property type="molecule type" value="Genomic_DNA"/>
</dbReference>
<dbReference type="PANTHER" id="PTHR38926">
    <property type="entry name" value="F-BOX DOMAIN CONTAINING PROTEIN, EXPRESSED"/>
    <property type="match status" value="1"/>
</dbReference>
<dbReference type="InterPro" id="IPR032675">
    <property type="entry name" value="LRR_dom_sf"/>
</dbReference>
<comment type="caution">
    <text evidence="2">The sequence shown here is derived from an EMBL/GenBank/DDBJ whole genome shotgun (WGS) entry which is preliminary data.</text>
</comment>